<evidence type="ECO:0008006" key="7">
    <source>
        <dbReference type="Google" id="ProtNLM"/>
    </source>
</evidence>
<gene>
    <name evidence="5" type="ORF">MTR67_001781</name>
</gene>
<proteinExistence type="predicted"/>
<dbReference type="FunFam" id="2.40.30.10:FF:000026">
    <property type="entry name" value="Eukaryotic translation initiation factor 5B"/>
    <property type="match status" value="1"/>
</dbReference>
<keyword evidence="6" id="KW-1185">Reference proteome</keyword>
<dbReference type="Gene3D" id="2.40.30.10">
    <property type="entry name" value="Translation factors"/>
    <property type="match status" value="2"/>
</dbReference>
<dbReference type="Pfam" id="PF11987">
    <property type="entry name" value="IF-2"/>
    <property type="match status" value="1"/>
</dbReference>
<dbReference type="InterPro" id="IPR023115">
    <property type="entry name" value="TIF_IF2_dom3"/>
</dbReference>
<evidence type="ECO:0000313" key="5">
    <source>
        <dbReference type="EMBL" id="WMV08396.1"/>
    </source>
</evidence>
<evidence type="ECO:0000259" key="4">
    <source>
        <dbReference type="Pfam" id="PF14578"/>
    </source>
</evidence>
<keyword evidence="2" id="KW-0342">GTP-binding</keyword>
<dbReference type="SUPFAM" id="SSF52156">
    <property type="entry name" value="Initiation factor IF2/eIF5b, domain 3"/>
    <property type="match status" value="1"/>
</dbReference>
<dbReference type="GO" id="GO:0005739">
    <property type="term" value="C:mitochondrion"/>
    <property type="evidence" value="ECO:0007669"/>
    <property type="project" value="TreeGrafter"/>
</dbReference>
<reference evidence="5" key="1">
    <citation type="submission" date="2023-08" db="EMBL/GenBank/DDBJ databases">
        <title>A de novo genome assembly of Solanum verrucosum Schlechtendal, a Mexican diploid species geographically isolated from the other diploid A-genome species in potato relatives.</title>
        <authorList>
            <person name="Hosaka K."/>
        </authorList>
    </citation>
    <scope>NUCLEOTIDE SEQUENCE</scope>
    <source>
        <tissue evidence="5">Young leaves</tissue>
    </source>
</reference>
<dbReference type="InterPro" id="IPR029459">
    <property type="entry name" value="EFTU-type"/>
</dbReference>
<keyword evidence="1" id="KW-0547">Nucleotide-binding</keyword>
<dbReference type="InterPro" id="IPR036925">
    <property type="entry name" value="TIF_IF2_dom3_sf"/>
</dbReference>
<evidence type="ECO:0000256" key="2">
    <source>
        <dbReference type="ARBA" id="ARBA00023134"/>
    </source>
</evidence>
<dbReference type="Proteomes" id="UP001234989">
    <property type="component" value="Chromosome 1"/>
</dbReference>
<accession>A0AAF0PTF7</accession>
<dbReference type="AlphaFoldDB" id="A0AAF0PTF7"/>
<feature type="domain" description="Translation initiation factor IF- 2" evidence="3">
    <location>
        <begin position="199"/>
        <end position="260"/>
    </location>
</feature>
<dbReference type="PANTHER" id="PTHR43381:SF16">
    <property type="entry name" value="EUKARYOTIC TRANSLATION INITIATION FACTOR 5B"/>
    <property type="match status" value="1"/>
</dbReference>
<dbReference type="EMBL" id="CP133612">
    <property type="protein sequence ID" value="WMV08396.1"/>
    <property type="molecule type" value="Genomic_DNA"/>
</dbReference>
<dbReference type="Pfam" id="PF14578">
    <property type="entry name" value="GTP_EFTU_D4"/>
    <property type="match status" value="1"/>
</dbReference>
<dbReference type="SUPFAM" id="SSF50447">
    <property type="entry name" value="Translation proteins"/>
    <property type="match status" value="2"/>
</dbReference>
<dbReference type="GO" id="GO:0005525">
    <property type="term" value="F:GTP binding"/>
    <property type="evidence" value="ECO:0007669"/>
    <property type="project" value="UniProtKB-KW"/>
</dbReference>
<dbReference type="Gene3D" id="3.40.50.10050">
    <property type="entry name" value="Translation initiation factor IF- 2, domain 3"/>
    <property type="match status" value="1"/>
</dbReference>
<feature type="domain" description="Elongation factor Tu-type" evidence="4">
    <location>
        <begin position="281"/>
        <end position="372"/>
    </location>
</feature>
<evidence type="ECO:0000313" key="6">
    <source>
        <dbReference type="Proteomes" id="UP001234989"/>
    </source>
</evidence>
<sequence length="497" mass="55907">MRGFNSRHLPIIHKYEILDSSPQHSPLVRLLLSNFWISNGPPQKCTVLEVKAIEGHGTTIDVVLINGMLHEGPYCHPNPFIIDASPNEGTLNKGTKLCVLDAFSFDYLGSYLHHKEIKAAQGININAQAAYLGVLLSIILSWDTEVPRYDFLLEIEGSLDPIREGLQYAIAGTSLYVVGPDDDVEHIKEAAMEDMSGIGIVPVHKKDVMKASVMLEKKKEFATILAFDVKVTQEAQELADEAGVKIFIADIKYHLFDQFKAYIDNLKEEKKKEVAEEAVFPCSLKIVPNHVYNKKDPIVVGVDVLEGIARVGTPICIPQREFIDIGRIASIENNHRPVDSAKKGQRVSIKIAGSNCEEKQKMFGRHFEMEDELVSKVSRRSIGILKANFRNCNYSYYKYVLQHPETVTEIYGTTLLAQLKTMRVFLKFKLQAFHSWPLGNAWAGDPSIDSAYFDLPIATPNSYFPLRKARLLVPPNCKFEGLFKKIQALEIEVYSLL</sequence>
<dbReference type="PANTHER" id="PTHR43381">
    <property type="entry name" value="TRANSLATION INITIATION FACTOR IF-2-RELATED"/>
    <property type="match status" value="1"/>
</dbReference>
<dbReference type="GO" id="GO:0003743">
    <property type="term" value="F:translation initiation factor activity"/>
    <property type="evidence" value="ECO:0007669"/>
    <property type="project" value="TreeGrafter"/>
</dbReference>
<evidence type="ECO:0000259" key="3">
    <source>
        <dbReference type="Pfam" id="PF11987"/>
    </source>
</evidence>
<dbReference type="InterPro" id="IPR015760">
    <property type="entry name" value="TIF_IF2"/>
</dbReference>
<dbReference type="InterPro" id="IPR009000">
    <property type="entry name" value="Transl_B-barrel_sf"/>
</dbReference>
<organism evidence="5 6">
    <name type="scientific">Solanum verrucosum</name>
    <dbReference type="NCBI Taxonomy" id="315347"/>
    <lineage>
        <taxon>Eukaryota</taxon>
        <taxon>Viridiplantae</taxon>
        <taxon>Streptophyta</taxon>
        <taxon>Embryophyta</taxon>
        <taxon>Tracheophyta</taxon>
        <taxon>Spermatophyta</taxon>
        <taxon>Magnoliopsida</taxon>
        <taxon>eudicotyledons</taxon>
        <taxon>Gunneridae</taxon>
        <taxon>Pentapetalae</taxon>
        <taxon>asterids</taxon>
        <taxon>lamiids</taxon>
        <taxon>Solanales</taxon>
        <taxon>Solanaceae</taxon>
        <taxon>Solanoideae</taxon>
        <taxon>Solaneae</taxon>
        <taxon>Solanum</taxon>
    </lineage>
</organism>
<protein>
    <recommendedName>
        <fullName evidence="7">Translation initiation factor IF- 2 domain-containing protein</fullName>
    </recommendedName>
</protein>
<evidence type="ECO:0000256" key="1">
    <source>
        <dbReference type="ARBA" id="ARBA00022741"/>
    </source>
</evidence>
<dbReference type="CDD" id="cd16266">
    <property type="entry name" value="IF2_aeIF5B_IV"/>
    <property type="match status" value="1"/>
</dbReference>
<name>A0AAF0PTF7_SOLVR</name>